<protein>
    <submittedName>
        <fullName evidence="1">Uncharacterized protein</fullName>
    </submittedName>
</protein>
<reference evidence="2" key="1">
    <citation type="submission" date="2018-12" db="EMBL/GenBank/DDBJ databases">
        <title>Tengunoibacter tsumagoiensis gen. nov., sp. nov., Dictyobacter kobayashii sp. nov., D. alpinus sp. nov., and D. joshuensis sp. nov. and description of Dictyobacteraceae fam. nov. within the order Ktedonobacterales isolated from Tengu-no-mugimeshi.</title>
        <authorList>
            <person name="Wang C.M."/>
            <person name="Zheng Y."/>
            <person name="Sakai Y."/>
            <person name="Toyoda A."/>
            <person name="Minakuchi Y."/>
            <person name="Abe K."/>
            <person name="Yokota A."/>
            <person name="Yabe S."/>
        </authorList>
    </citation>
    <scope>NUCLEOTIDE SEQUENCE [LARGE SCALE GENOMIC DNA]</scope>
    <source>
        <strain evidence="2">Uno16</strain>
    </source>
</reference>
<dbReference type="EMBL" id="BIFT01000001">
    <property type="protein sequence ID" value="GCE28806.1"/>
    <property type="molecule type" value="Genomic_DNA"/>
</dbReference>
<comment type="caution">
    <text evidence="1">The sequence shown here is derived from an EMBL/GenBank/DDBJ whole genome shotgun (WGS) entry which is preliminary data.</text>
</comment>
<evidence type="ECO:0000313" key="1">
    <source>
        <dbReference type="EMBL" id="GCE28806.1"/>
    </source>
</evidence>
<name>A0A402BBW2_9CHLR</name>
<dbReference type="Proteomes" id="UP000287171">
    <property type="component" value="Unassembled WGS sequence"/>
</dbReference>
<accession>A0A402BBW2</accession>
<organism evidence="1 2">
    <name type="scientific">Dictyobacter alpinus</name>
    <dbReference type="NCBI Taxonomy" id="2014873"/>
    <lineage>
        <taxon>Bacteria</taxon>
        <taxon>Bacillati</taxon>
        <taxon>Chloroflexota</taxon>
        <taxon>Ktedonobacteria</taxon>
        <taxon>Ktedonobacterales</taxon>
        <taxon>Dictyobacteraceae</taxon>
        <taxon>Dictyobacter</taxon>
    </lineage>
</organism>
<dbReference type="AlphaFoldDB" id="A0A402BBW2"/>
<proteinExistence type="predicted"/>
<evidence type="ECO:0000313" key="2">
    <source>
        <dbReference type="Proteomes" id="UP000287171"/>
    </source>
</evidence>
<sequence length="110" mass="12600">MTDSNAARQQVERWVQRLEEQAYSLLLDIDIEELSQKERLNFALKIISQIQHFLTLRQKLDTPDVPTNNVQIMLQNLTRQMRGEAPVEALDGGRVVVEEEGGEGDDGPRR</sequence>
<gene>
    <name evidence="1" type="ORF">KDA_42900</name>
</gene>
<keyword evidence="2" id="KW-1185">Reference proteome</keyword>